<dbReference type="Gene3D" id="3.80.10.10">
    <property type="entry name" value="Ribonuclease Inhibitor"/>
    <property type="match status" value="1"/>
</dbReference>
<dbReference type="InterPro" id="IPR003603">
    <property type="entry name" value="U2A'_phosphoprotein32A_C"/>
</dbReference>
<evidence type="ECO:0000256" key="4">
    <source>
        <dbReference type="ARBA" id="ARBA00022737"/>
    </source>
</evidence>
<dbReference type="PANTHER" id="PTHR46545:SF1">
    <property type="entry name" value="LEUCINE-RICH REPEAT-CONTAINING PROTEIN 51"/>
    <property type="match status" value="1"/>
</dbReference>
<keyword evidence="3" id="KW-0433">Leucine-rich repeat</keyword>
<evidence type="ECO:0000259" key="6">
    <source>
        <dbReference type="SMART" id="SM00446"/>
    </source>
</evidence>
<protein>
    <recommendedName>
        <fullName evidence="6">U2A'/phosphoprotein 32 family A C-terminal domain-containing protein</fullName>
    </recommendedName>
</protein>
<feature type="compositionally biased region" description="Acidic residues" evidence="5">
    <location>
        <begin position="1"/>
        <end position="18"/>
    </location>
</feature>
<dbReference type="SMART" id="SM00446">
    <property type="entry name" value="LRRcap"/>
    <property type="match status" value="1"/>
</dbReference>
<evidence type="ECO:0000256" key="5">
    <source>
        <dbReference type="SAM" id="MobiDB-lite"/>
    </source>
</evidence>
<proteinExistence type="predicted"/>
<evidence type="ECO:0000256" key="2">
    <source>
        <dbReference type="ARBA" id="ARBA00022490"/>
    </source>
</evidence>
<dbReference type="OrthoDB" id="676979at2759"/>
<feature type="domain" description="U2A'/phosphoprotein 32 family A C-terminal" evidence="6">
    <location>
        <begin position="125"/>
        <end position="143"/>
    </location>
</feature>
<organism evidence="7 8">
    <name type="scientific">Triparma retinervis</name>
    <dbReference type="NCBI Taxonomy" id="2557542"/>
    <lineage>
        <taxon>Eukaryota</taxon>
        <taxon>Sar</taxon>
        <taxon>Stramenopiles</taxon>
        <taxon>Ochrophyta</taxon>
        <taxon>Bolidophyceae</taxon>
        <taxon>Parmales</taxon>
        <taxon>Triparmaceae</taxon>
        <taxon>Triparma</taxon>
    </lineage>
</organism>
<keyword evidence="2" id="KW-0963">Cytoplasm</keyword>
<evidence type="ECO:0000256" key="3">
    <source>
        <dbReference type="ARBA" id="ARBA00022614"/>
    </source>
</evidence>
<feature type="region of interest" description="Disordered" evidence="5">
    <location>
        <begin position="1"/>
        <end position="31"/>
    </location>
</feature>
<keyword evidence="4" id="KW-0677">Repeat</keyword>
<dbReference type="PANTHER" id="PTHR46545">
    <property type="entry name" value="LEUCINE-RICH REPEAT-CONTAINING PROTEIN 51"/>
    <property type="match status" value="1"/>
</dbReference>
<gene>
    <name evidence="7" type="ORF">TrRE_jg6837</name>
</gene>
<dbReference type="GO" id="GO:0005737">
    <property type="term" value="C:cytoplasm"/>
    <property type="evidence" value="ECO:0007669"/>
    <property type="project" value="UniProtKB-SubCell"/>
</dbReference>
<dbReference type="EMBL" id="BRXZ01001183">
    <property type="protein sequence ID" value="GMH64661.1"/>
    <property type="molecule type" value="Genomic_DNA"/>
</dbReference>
<evidence type="ECO:0000256" key="1">
    <source>
        <dbReference type="ARBA" id="ARBA00004496"/>
    </source>
</evidence>
<evidence type="ECO:0000313" key="7">
    <source>
        <dbReference type="EMBL" id="GMH64661.1"/>
    </source>
</evidence>
<dbReference type="AlphaFoldDB" id="A0A9W7A754"/>
<name>A0A9W7A754_9STRA</name>
<dbReference type="Proteomes" id="UP001165082">
    <property type="component" value="Unassembled WGS sequence"/>
</dbReference>
<comment type="subcellular location">
    <subcellularLocation>
        <location evidence="1">Cytoplasm</location>
    </subcellularLocation>
</comment>
<reference evidence="7" key="1">
    <citation type="submission" date="2022-07" db="EMBL/GenBank/DDBJ databases">
        <title>Genome analysis of Parmales, a sister group of diatoms, reveals the evolutionary specialization of diatoms from phago-mixotrophs to photoautotrophs.</title>
        <authorList>
            <person name="Ban H."/>
            <person name="Sato S."/>
            <person name="Yoshikawa S."/>
            <person name="Kazumasa Y."/>
            <person name="Nakamura Y."/>
            <person name="Ichinomiya M."/>
            <person name="Saitoh K."/>
            <person name="Sato N."/>
            <person name="Blanc-Mathieu R."/>
            <person name="Endo H."/>
            <person name="Kuwata A."/>
            <person name="Ogata H."/>
        </authorList>
    </citation>
    <scope>NUCLEOTIDE SEQUENCE</scope>
</reference>
<accession>A0A9W7A754</accession>
<sequence>MQQVEWTEELVELEEEDPSSAPPETDDPKKLSNMTTLRISSNSITDIAPLYEYLDQVAEGADNFKWLDLSYNKIERIGLSFDPFKSISVLYMQANLISRFSELKPLTNLPHLTNLALHGNPVAAKKHYRNYVLHLLPNLTKLDFSCITKQDRVHSQTWAMFFRKKLAKKGGEE</sequence>
<dbReference type="SUPFAM" id="SSF52058">
    <property type="entry name" value="L domain-like"/>
    <property type="match status" value="1"/>
</dbReference>
<keyword evidence="8" id="KW-1185">Reference proteome</keyword>
<dbReference type="Pfam" id="PF14580">
    <property type="entry name" value="LRR_9"/>
    <property type="match status" value="1"/>
</dbReference>
<evidence type="ECO:0000313" key="8">
    <source>
        <dbReference type="Proteomes" id="UP001165082"/>
    </source>
</evidence>
<dbReference type="InterPro" id="IPR032675">
    <property type="entry name" value="LRR_dom_sf"/>
</dbReference>
<comment type="caution">
    <text evidence="7">The sequence shown here is derived from an EMBL/GenBank/DDBJ whole genome shotgun (WGS) entry which is preliminary data.</text>
</comment>